<evidence type="ECO:0000256" key="3">
    <source>
        <dbReference type="ARBA" id="ARBA00022763"/>
    </source>
</evidence>
<evidence type="ECO:0000259" key="11">
    <source>
        <dbReference type="Pfam" id="PF13538"/>
    </source>
</evidence>
<dbReference type="GO" id="GO:0003677">
    <property type="term" value="F:DNA binding"/>
    <property type="evidence" value="ECO:0007669"/>
    <property type="project" value="UniProtKB-KW"/>
</dbReference>
<dbReference type="Pfam" id="PF21185">
    <property type="entry name" value="RecD_N"/>
    <property type="match status" value="1"/>
</dbReference>
<dbReference type="SUPFAM" id="SSF52540">
    <property type="entry name" value="P-loop containing nucleoside triphosphate hydrolases"/>
    <property type="match status" value="1"/>
</dbReference>
<keyword evidence="5" id="KW-0347">Helicase</keyword>
<dbReference type="InterPro" id="IPR027785">
    <property type="entry name" value="UvrD-like_helicase_C"/>
</dbReference>
<dbReference type="Gene3D" id="3.40.50.300">
    <property type="entry name" value="P-loop containing nucleotide triphosphate hydrolases"/>
    <property type="match status" value="3"/>
</dbReference>
<dbReference type="Proteomes" id="UP000811899">
    <property type="component" value="Unassembled WGS sequence"/>
</dbReference>
<keyword evidence="4 13" id="KW-0378">Hydrolase</keyword>
<keyword evidence="10" id="KW-0413">Isomerase</keyword>
<keyword evidence="14" id="KW-1185">Reference proteome</keyword>
<name>A0AAW4L9F7_9BACT</name>
<proteinExistence type="inferred from homology"/>
<dbReference type="Pfam" id="PF13245">
    <property type="entry name" value="AAA_19"/>
    <property type="match status" value="1"/>
</dbReference>
<dbReference type="CDD" id="cd17933">
    <property type="entry name" value="DEXSc_RecD-like"/>
    <property type="match status" value="1"/>
</dbReference>
<keyword evidence="7" id="KW-0067">ATP-binding</keyword>
<dbReference type="InterPro" id="IPR049550">
    <property type="entry name" value="RecD_N"/>
</dbReference>
<dbReference type="HAMAP" id="MF_01487">
    <property type="entry name" value="RecD"/>
    <property type="match status" value="1"/>
</dbReference>
<evidence type="ECO:0000256" key="7">
    <source>
        <dbReference type="ARBA" id="ARBA00022840"/>
    </source>
</evidence>
<evidence type="ECO:0000256" key="10">
    <source>
        <dbReference type="ARBA" id="ARBA00023235"/>
    </source>
</evidence>
<dbReference type="NCBIfam" id="TIGR01447">
    <property type="entry name" value="recD"/>
    <property type="match status" value="1"/>
</dbReference>
<gene>
    <name evidence="13" type="primary">recD</name>
    <name evidence="13" type="ORF">KI809_15390</name>
</gene>
<dbReference type="GO" id="GO:0008854">
    <property type="term" value="F:exodeoxyribonuclease V activity"/>
    <property type="evidence" value="ECO:0007669"/>
    <property type="project" value="UniProtKB-EC"/>
</dbReference>
<organism evidence="13 14">
    <name type="scientific">Geoanaerobacter pelophilus</name>
    <dbReference type="NCBI Taxonomy" id="60036"/>
    <lineage>
        <taxon>Bacteria</taxon>
        <taxon>Pseudomonadati</taxon>
        <taxon>Thermodesulfobacteriota</taxon>
        <taxon>Desulfuromonadia</taxon>
        <taxon>Geobacterales</taxon>
        <taxon>Geobacteraceae</taxon>
        <taxon>Geoanaerobacter</taxon>
    </lineage>
</organism>
<dbReference type="Gene3D" id="1.10.10.1020">
    <property type="entry name" value="RecBCD complex, subunit RecD, N-terminal domain"/>
    <property type="match status" value="1"/>
</dbReference>
<evidence type="ECO:0000256" key="6">
    <source>
        <dbReference type="ARBA" id="ARBA00022839"/>
    </source>
</evidence>
<dbReference type="GO" id="GO:0005524">
    <property type="term" value="F:ATP binding"/>
    <property type="evidence" value="ECO:0007669"/>
    <property type="project" value="UniProtKB-KW"/>
</dbReference>
<keyword evidence="2" id="KW-0547">Nucleotide-binding</keyword>
<keyword evidence="6" id="KW-0269">Exonuclease</keyword>
<dbReference type="RefSeq" id="WP_214172462.1">
    <property type="nucleotide sequence ID" value="NZ_JAHCVJ010000006.1"/>
</dbReference>
<dbReference type="GO" id="GO:0017116">
    <property type="term" value="F:single-stranded DNA helicase activity"/>
    <property type="evidence" value="ECO:0007669"/>
    <property type="project" value="TreeGrafter"/>
</dbReference>
<accession>A0AAW4L9F7</accession>
<feature type="domain" description="RecBCD enzyme subunit RecD N-terminal" evidence="12">
    <location>
        <begin position="10"/>
        <end position="111"/>
    </location>
</feature>
<dbReference type="Pfam" id="PF13538">
    <property type="entry name" value="UvrD_C_2"/>
    <property type="match status" value="1"/>
</dbReference>
<protein>
    <submittedName>
        <fullName evidence="13">Exodeoxyribonuclease V subunit alpha</fullName>
        <ecNumber evidence="13">3.1.11.5</ecNumber>
    </submittedName>
</protein>
<evidence type="ECO:0000256" key="5">
    <source>
        <dbReference type="ARBA" id="ARBA00022806"/>
    </source>
</evidence>
<evidence type="ECO:0000259" key="12">
    <source>
        <dbReference type="Pfam" id="PF21185"/>
    </source>
</evidence>
<evidence type="ECO:0000256" key="9">
    <source>
        <dbReference type="ARBA" id="ARBA00023204"/>
    </source>
</evidence>
<feature type="domain" description="UvrD-like helicase C-terminal" evidence="11">
    <location>
        <begin position="540"/>
        <end position="584"/>
    </location>
</feature>
<dbReference type="InterPro" id="IPR041851">
    <property type="entry name" value="RecD_N_sf"/>
</dbReference>
<comment type="caution">
    <text evidence="13">The sequence shown here is derived from an EMBL/GenBank/DDBJ whole genome shotgun (WGS) entry which is preliminary data.</text>
</comment>
<keyword evidence="3" id="KW-0227">DNA damage</keyword>
<evidence type="ECO:0000256" key="1">
    <source>
        <dbReference type="ARBA" id="ARBA00022722"/>
    </source>
</evidence>
<dbReference type="GO" id="GO:0009338">
    <property type="term" value="C:exodeoxyribonuclease V complex"/>
    <property type="evidence" value="ECO:0007669"/>
    <property type="project" value="InterPro"/>
</dbReference>
<evidence type="ECO:0000256" key="2">
    <source>
        <dbReference type="ARBA" id="ARBA00022741"/>
    </source>
</evidence>
<keyword evidence="8" id="KW-0238">DNA-binding</keyword>
<dbReference type="GO" id="GO:0006302">
    <property type="term" value="P:double-strand break repair"/>
    <property type="evidence" value="ECO:0007669"/>
    <property type="project" value="InterPro"/>
</dbReference>
<sequence>MTTDRSLIELAALDRVFADFICRLAGRRHPGLWLGAAFASSAAGNGSICAELGSLAGEVATAAATAAGFGEDQASCLLDAAQWGRELAQYDVVTAPGGFAPLVLDAGNRLYLHRYWGYEQALADRLLAMATESRDGIDDKRLRNELAALFPSSPDATEPDWQRLAAFTAVKRSLTVIAGGPGTGKTTTVVKMLALLLALHQGKELRIAMAAPTGKAAARLMEAVARAMESLSLPEAIRLAIPREAYTLHRLLGYLPGSVSFRHTAENPLLFDVVVVDESSMVDLPLMAKLVAAIKPASRLVLLGDRDQLASVEPGAVLGDICHPYRQNRFSPALHDAYAAVSGITLPDYPAGPVPKLCDSIVTLKKSHRFTESSGIAAVSRLVNEGRGAEALELMKSGDFADITWRELPSPDELPSQLSTVAAQGYGDFLLAEDAASCLDRFGRFRILSPVRQGIYGVQQINTIAERALGLKLRGADGQDWYRYRPVLISRNDYQLGLANGDIGITLNAEAGEGVQVWFPALEGNCRRFSPLVLKGCDTVFAMTVHKSQGSEFDALLVLLPPLPGDVLTRELIYTAITRGRKRVELWGRDQSFIEAVSRRVQRSSGLRERLWG</sequence>
<keyword evidence="1" id="KW-0540">Nuclease</keyword>
<keyword evidence="9" id="KW-0234">DNA repair</keyword>
<dbReference type="InterPro" id="IPR006344">
    <property type="entry name" value="RecD"/>
</dbReference>
<dbReference type="InterPro" id="IPR027417">
    <property type="entry name" value="P-loop_NTPase"/>
</dbReference>
<evidence type="ECO:0000313" key="13">
    <source>
        <dbReference type="EMBL" id="MBT0665693.1"/>
    </source>
</evidence>
<evidence type="ECO:0000256" key="4">
    <source>
        <dbReference type="ARBA" id="ARBA00022801"/>
    </source>
</evidence>
<dbReference type="PANTHER" id="PTHR43788:SF6">
    <property type="entry name" value="DNA HELICASE B"/>
    <property type="match status" value="1"/>
</dbReference>
<dbReference type="EMBL" id="JAHCVJ010000006">
    <property type="protein sequence ID" value="MBT0665693.1"/>
    <property type="molecule type" value="Genomic_DNA"/>
</dbReference>
<evidence type="ECO:0000313" key="14">
    <source>
        <dbReference type="Proteomes" id="UP000811899"/>
    </source>
</evidence>
<dbReference type="InterPro" id="IPR050534">
    <property type="entry name" value="Coronavir_polyprotein_1ab"/>
</dbReference>
<dbReference type="GO" id="GO:0006310">
    <property type="term" value="P:DNA recombination"/>
    <property type="evidence" value="ECO:0007669"/>
    <property type="project" value="InterPro"/>
</dbReference>
<dbReference type="EC" id="3.1.11.5" evidence="13"/>
<dbReference type="PANTHER" id="PTHR43788">
    <property type="entry name" value="DNA2/NAM7 HELICASE FAMILY MEMBER"/>
    <property type="match status" value="1"/>
</dbReference>
<reference evidence="13 14" key="1">
    <citation type="submission" date="2021-05" db="EMBL/GenBank/DDBJ databases">
        <title>The draft genome of Geobacter pelophilus DSM 12255.</title>
        <authorList>
            <person name="Xu Z."/>
            <person name="Masuda Y."/>
            <person name="Itoh H."/>
            <person name="Senoo K."/>
        </authorList>
    </citation>
    <scope>NUCLEOTIDE SEQUENCE [LARGE SCALE GENOMIC DNA]</scope>
    <source>
        <strain evidence="13 14">DSM 12255</strain>
    </source>
</reference>
<evidence type="ECO:0000256" key="8">
    <source>
        <dbReference type="ARBA" id="ARBA00023125"/>
    </source>
</evidence>
<dbReference type="AlphaFoldDB" id="A0AAW4L9F7"/>
<dbReference type="CDD" id="cd18809">
    <property type="entry name" value="SF1_C_RecD"/>
    <property type="match status" value="1"/>
</dbReference>